<dbReference type="RefSeq" id="YP_009201313.1">
    <property type="nucleotide sequence ID" value="NC_028829.1"/>
</dbReference>
<dbReference type="Proteomes" id="UP000202888">
    <property type="component" value="Segment"/>
</dbReference>
<dbReference type="OrthoDB" id="25002at10239"/>
<sequence>MTHDLNMLLEQYNLANYECDGDFEDYYWSVAEWIGQTVFSHGTIRKHDILELLCDLLAIDEDKINVDDVDDFLNEAYEVIE</sequence>
<accession>A0A0D4DB61</accession>
<dbReference type="GeneID" id="26628536"/>
<keyword evidence="2" id="KW-1185">Reference proteome</keyword>
<organism evidence="1 2">
    <name type="scientific">Vibrio phage ValKK3</name>
    <dbReference type="NCBI Taxonomy" id="1610855"/>
    <lineage>
        <taxon>Viruses</taxon>
        <taxon>Duplodnaviria</taxon>
        <taxon>Heunggongvirae</taxon>
        <taxon>Uroviricota</taxon>
        <taxon>Caudoviricetes</taxon>
        <taxon>Pantevenvirales</taxon>
        <taxon>Straboviridae</taxon>
        <taxon>Schizotequatrovirus</taxon>
        <taxon>Schizotequatrovirus valkk3</taxon>
    </lineage>
</organism>
<evidence type="ECO:0000313" key="2">
    <source>
        <dbReference type="Proteomes" id="UP000202888"/>
    </source>
</evidence>
<protein>
    <submittedName>
        <fullName evidence="1">Uncharacterized protein</fullName>
    </submittedName>
</protein>
<proteinExistence type="predicted"/>
<dbReference type="EMBL" id="KP671755">
    <property type="protein sequence ID" value="AJT61051.1"/>
    <property type="molecule type" value="Genomic_DNA"/>
</dbReference>
<dbReference type="KEGG" id="vg:26628536"/>
<evidence type="ECO:0000313" key="1">
    <source>
        <dbReference type="EMBL" id="AJT61051.1"/>
    </source>
</evidence>
<reference evidence="1 2" key="1">
    <citation type="journal article" date="2016" name="Genom Data">
        <title>Complete genome sequence of a giant Vibrio phage ValKK3 infecting Vibrio alginolyticus.</title>
        <authorList>
            <person name="Lal T.M."/>
            <person name="Sano M."/>
            <person name="Hatai K."/>
            <person name="Ransangan J."/>
        </authorList>
    </citation>
    <scope>NUCLEOTIDE SEQUENCE [LARGE SCALE GENOMIC DNA]</scope>
</reference>
<name>A0A0D4DB61_9CAUD</name>